<dbReference type="PANTHER" id="PTHR46797:SF1">
    <property type="entry name" value="METHYLPHOSPHONATE SYNTHASE"/>
    <property type="match status" value="1"/>
</dbReference>
<evidence type="ECO:0000313" key="3">
    <source>
        <dbReference type="EMBL" id="SFR11031.1"/>
    </source>
</evidence>
<feature type="domain" description="HTH cro/C1-type" evidence="2">
    <location>
        <begin position="8"/>
        <end position="62"/>
    </location>
</feature>
<dbReference type="PANTHER" id="PTHR46797">
    <property type="entry name" value="HTH-TYPE TRANSCRIPTIONAL REGULATOR"/>
    <property type="match status" value="1"/>
</dbReference>
<dbReference type="AlphaFoldDB" id="A0A1I6E0C0"/>
<dbReference type="Gene3D" id="1.10.260.40">
    <property type="entry name" value="lambda repressor-like DNA-binding domains"/>
    <property type="match status" value="1"/>
</dbReference>
<dbReference type="RefSeq" id="WP_165608316.1">
    <property type="nucleotide sequence ID" value="NZ_FOYM01000022.1"/>
</dbReference>
<dbReference type="STRING" id="39060.SAMN05660706_12231"/>
<evidence type="ECO:0000259" key="2">
    <source>
        <dbReference type="PROSITE" id="PS50943"/>
    </source>
</evidence>
<dbReference type="PROSITE" id="PS50943">
    <property type="entry name" value="HTH_CROC1"/>
    <property type="match status" value="1"/>
</dbReference>
<dbReference type="InterPro" id="IPR010982">
    <property type="entry name" value="Lambda_DNA-bd_dom_sf"/>
</dbReference>
<dbReference type="GO" id="GO:0005829">
    <property type="term" value="C:cytosol"/>
    <property type="evidence" value="ECO:0007669"/>
    <property type="project" value="TreeGrafter"/>
</dbReference>
<dbReference type="GO" id="GO:0003677">
    <property type="term" value="F:DNA binding"/>
    <property type="evidence" value="ECO:0007669"/>
    <property type="project" value="UniProtKB-KW"/>
</dbReference>
<sequence length="67" mass="7633">MRDLGGVVIRARKNKQWSQRKLAQVTGLSRSFINDIERGRSTGTLRTWVTLARALGFSLDEIFLGKR</sequence>
<dbReference type="Pfam" id="PF01381">
    <property type="entry name" value="HTH_3"/>
    <property type="match status" value="1"/>
</dbReference>
<evidence type="ECO:0000256" key="1">
    <source>
        <dbReference type="ARBA" id="ARBA00023125"/>
    </source>
</evidence>
<dbReference type="InterPro" id="IPR050807">
    <property type="entry name" value="TransReg_Diox_bact_type"/>
</dbReference>
<dbReference type="SUPFAM" id="SSF47413">
    <property type="entry name" value="lambda repressor-like DNA-binding domains"/>
    <property type="match status" value="1"/>
</dbReference>
<reference evidence="4" key="1">
    <citation type="submission" date="2016-10" db="EMBL/GenBank/DDBJ databases">
        <authorList>
            <person name="Varghese N."/>
            <person name="Submissions S."/>
        </authorList>
    </citation>
    <scope>NUCLEOTIDE SEQUENCE [LARGE SCALE GENOMIC DNA]</scope>
    <source>
        <strain evidence="4">DSM 3669</strain>
    </source>
</reference>
<keyword evidence="1" id="KW-0238">DNA-binding</keyword>
<dbReference type="EMBL" id="FOYM01000022">
    <property type="protein sequence ID" value="SFR11031.1"/>
    <property type="molecule type" value="Genomic_DNA"/>
</dbReference>
<dbReference type="Proteomes" id="UP000199584">
    <property type="component" value="Unassembled WGS sequence"/>
</dbReference>
<evidence type="ECO:0000313" key="4">
    <source>
        <dbReference type="Proteomes" id="UP000199584"/>
    </source>
</evidence>
<dbReference type="CDD" id="cd00093">
    <property type="entry name" value="HTH_XRE"/>
    <property type="match status" value="1"/>
</dbReference>
<proteinExistence type="predicted"/>
<accession>A0A1I6E0C0</accession>
<dbReference type="GO" id="GO:0003700">
    <property type="term" value="F:DNA-binding transcription factor activity"/>
    <property type="evidence" value="ECO:0007669"/>
    <property type="project" value="TreeGrafter"/>
</dbReference>
<dbReference type="InterPro" id="IPR001387">
    <property type="entry name" value="Cro/C1-type_HTH"/>
</dbReference>
<keyword evidence="4" id="KW-1185">Reference proteome</keyword>
<dbReference type="SMART" id="SM00530">
    <property type="entry name" value="HTH_XRE"/>
    <property type="match status" value="1"/>
</dbReference>
<name>A0A1I6E0C0_9FIRM</name>
<protein>
    <submittedName>
        <fullName evidence="3">Helix-turn-helix</fullName>
    </submittedName>
</protein>
<organism evidence="3 4">
    <name type="scientific">Desulfoscipio geothermicus DSM 3669</name>
    <dbReference type="NCBI Taxonomy" id="1121426"/>
    <lineage>
        <taxon>Bacteria</taxon>
        <taxon>Bacillati</taxon>
        <taxon>Bacillota</taxon>
        <taxon>Clostridia</taxon>
        <taxon>Eubacteriales</taxon>
        <taxon>Desulfallaceae</taxon>
        <taxon>Desulfoscipio</taxon>
    </lineage>
</organism>
<gene>
    <name evidence="3" type="ORF">SAMN05660706_12231</name>
</gene>